<evidence type="ECO:0000313" key="2">
    <source>
        <dbReference type="EMBL" id="CAG5095741.1"/>
    </source>
</evidence>
<feature type="compositionally biased region" description="Polar residues" evidence="1">
    <location>
        <begin position="96"/>
        <end position="109"/>
    </location>
</feature>
<protein>
    <submittedName>
        <fullName evidence="2">Oidioi.mRNA.OKI2018_I69.XSR.g14314.t1.cds</fullName>
    </submittedName>
</protein>
<evidence type="ECO:0000313" key="3">
    <source>
        <dbReference type="Proteomes" id="UP001158576"/>
    </source>
</evidence>
<name>A0ABN7SDD2_OIKDI</name>
<feature type="compositionally biased region" description="Polar residues" evidence="1">
    <location>
        <begin position="131"/>
        <end position="142"/>
    </location>
</feature>
<organism evidence="2 3">
    <name type="scientific">Oikopleura dioica</name>
    <name type="common">Tunicate</name>
    <dbReference type="NCBI Taxonomy" id="34765"/>
    <lineage>
        <taxon>Eukaryota</taxon>
        <taxon>Metazoa</taxon>
        <taxon>Chordata</taxon>
        <taxon>Tunicata</taxon>
        <taxon>Appendicularia</taxon>
        <taxon>Copelata</taxon>
        <taxon>Oikopleuridae</taxon>
        <taxon>Oikopleura</taxon>
    </lineage>
</organism>
<feature type="region of interest" description="Disordered" evidence="1">
    <location>
        <begin position="80"/>
        <end position="150"/>
    </location>
</feature>
<dbReference type="Proteomes" id="UP001158576">
    <property type="component" value="Chromosome XSR"/>
</dbReference>
<proteinExistence type="predicted"/>
<accession>A0ABN7SDD2</accession>
<reference evidence="2 3" key="1">
    <citation type="submission" date="2021-04" db="EMBL/GenBank/DDBJ databases">
        <authorList>
            <person name="Bliznina A."/>
        </authorList>
    </citation>
    <scope>NUCLEOTIDE SEQUENCE [LARGE SCALE GENOMIC DNA]</scope>
</reference>
<gene>
    <name evidence="2" type="ORF">OKIOD_LOCUS5872</name>
</gene>
<dbReference type="EMBL" id="OU015569">
    <property type="protein sequence ID" value="CAG5095741.1"/>
    <property type="molecule type" value="Genomic_DNA"/>
</dbReference>
<feature type="region of interest" description="Disordered" evidence="1">
    <location>
        <begin position="1"/>
        <end position="20"/>
    </location>
</feature>
<sequence>MNNNNEEQRLIQSENDSSARRAQFAALADMLNGATAYVRHPGGYAATSGEGRSNSNPPLILSGAVDDRPMSLLSSFYHNPSSFSHGKNNNEETRATGPTSSVNPANDPNGNPPKYRDYFLPMEPKQAPRSGISNDSGKGTTTEESDLEERKYTTLRKWTLKDGKPIQIYEEQIPSKKKSGPLNTGIPPKFRALGWPSWKKDVPYPIGQLPLLVHTCENKPVHLRKEEHSMED</sequence>
<evidence type="ECO:0000256" key="1">
    <source>
        <dbReference type="SAM" id="MobiDB-lite"/>
    </source>
</evidence>
<feature type="compositionally biased region" description="Polar residues" evidence="1">
    <location>
        <begin position="1"/>
        <end position="16"/>
    </location>
</feature>
<keyword evidence="3" id="KW-1185">Reference proteome</keyword>